<accession>A0ABD5PHM7</accession>
<dbReference type="EMBL" id="JBHSDS010000010">
    <property type="protein sequence ID" value="MFC4360145.1"/>
    <property type="molecule type" value="Genomic_DNA"/>
</dbReference>
<dbReference type="Proteomes" id="UP001595921">
    <property type="component" value="Unassembled WGS sequence"/>
</dbReference>
<dbReference type="AlphaFoldDB" id="A0ABD5PHM7"/>
<gene>
    <name evidence="4" type="ORF">ACFO0N_19525</name>
</gene>
<keyword evidence="5" id="KW-1185">Reference proteome</keyword>
<name>A0ABD5PHM7_9EURY</name>
<comment type="caution">
    <text evidence="4">The sequence shown here is derived from an EMBL/GenBank/DDBJ whole genome shotgun (WGS) entry which is preliminary data.</text>
</comment>
<comment type="similarity">
    <text evidence="3">Belongs to the gas vesicle GvpF/GvpL family.</text>
</comment>
<dbReference type="RefSeq" id="WP_267623161.1">
    <property type="nucleotide sequence ID" value="NZ_JAODIW010000008.1"/>
</dbReference>
<dbReference type="PANTHER" id="PTHR36852:SF1">
    <property type="entry name" value="PROTEIN GVPL 2"/>
    <property type="match status" value="1"/>
</dbReference>
<evidence type="ECO:0000256" key="2">
    <source>
        <dbReference type="ARBA" id="ARBA00035108"/>
    </source>
</evidence>
<reference evidence="4 5" key="1">
    <citation type="journal article" date="2019" name="Int. J. Syst. Evol. Microbiol.">
        <title>The Global Catalogue of Microorganisms (GCM) 10K type strain sequencing project: providing services to taxonomists for standard genome sequencing and annotation.</title>
        <authorList>
            <consortium name="The Broad Institute Genomics Platform"/>
            <consortium name="The Broad Institute Genome Sequencing Center for Infectious Disease"/>
            <person name="Wu L."/>
            <person name="Ma J."/>
        </authorList>
    </citation>
    <scope>NUCLEOTIDE SEQUENCE [LARGE SCALE GENOMIC DNA]</scope>
    <source>
        <strain evidence="4 5">CGMCC 1.12553</strain>
    </source>
</reference>
<proteinExistence type="inferred from homology"/>
<protein>
    <submittedName>
        <fullName evidence="4">GvpL/GvpF family gas vesicle protein</fullName>
    </submittedName>
</protein>
<evidence type="ECO:0000256" key="1">
    <source>
        <dbReference type="ARBA" id="ARBA00022987"/>
    </source>
</evidence>
<dbReference type="GO" id="GO:0031411">
    <property type="term" value="C:gas vesicle"/>
    <property type="evidence" value="ECO:0007669"/>
    <property type="project" value="UniProtKB-SubCell"/>
</dbReference>
<dbReference type="Pfam" id="PF06386">
    <property type="entry name" value="GvpL_GvpF"/>
    <property type="match status" value="2"/>
</dbReference>
<dbReference type="PANTHER" id="PTHR36852">
    <property type="entry name" value="PROTEIN GVPL 2"/>
    <property type="match status" value="1"/>
</dbReference>
<dbReference type="InterPro" id="IPR009430">
    <property type="entry name" value="GvpL/GvpF"/>
</dbReference>
<organism evidence="4 5">
    <name type="scientific">Halobium salinum</name>
    <dbReference type="NCBI Taxonomy" id="1364940"/>
    <lineage>
        <taxon>Archaea</taxon>
        <taxon>Methanobacteriati</taxon>
        <taxon>Methanobacteriota</taxon>
        <taxon>Stenosarchaea group</taxon>
        <taxon>Halobacteria</taxon>
        <taxon>Halobacteriales</taxon>
        <taxon>Haloferacaceae</taxon>
        <taxon>Halobium</taxon>
    </lineage>
</organism>
<comment type="subcellular location">
    <subcellularLocation>
        <location evidence="2">Gas vesicle</location>
    </subcellularLocation>
</comment>
<sequence length="208" mass="23025">MSGNHLYVYGVVEAEDLELDVEGVEGASPVRTVDHRTLSAVVTDIDDMEPERTDENAQAHDRVLRAVLDHEGGRTVVPMQFGMTFKGARELKNVLRSGRRAFTKALRDVDGGVERGVKLVADEGVDLDPERVEAEVAEWLDGLAVESVANDRYSDRLVLNRSYLVLREETEAFETAVDDLEDVYDGVTVKQSGPFAPYSFVDIRIGAQ</sequence>
<evidence type="ECO:0000313" key="5">
    <source>
        <dbReference type="Proteomes" id="UP001595921"/>
    </source>
</evidence>
<keyword evidence="1" id="KW-0304">Gas vesicle</keyword>
<evidence type="ECO:0000256" key="3">
    <source>
        <dbReference type="ARBA" id="ARBA00035643"/>
    </source>
</evidence>
<evidence type="ECO:0000313" key="4">
    <source>
        <dbReference type="EMBL" id="MFC4360145.1"/>
    </source>
</evidence>